<dbReference type="EMBL" id="AY532606">
    <property type="protein sequence ID" value="AAT71851.1"/>
    <property type="molecule type" value="Genomic_DNA"/>
</dbReference>
<reference evidence="1 2" key="1">
    <citation type="journal article" date="2004" name="Virology">
        <title>Complete genomic DNA sequence of rock bream iridovirus.</title>
        <authorList>
            <person name="Do J.W."/>
            <person name="Moon C.H."/>
            <person name="Kim H.J."/>
            <person name="Ko M.S."/>
            <person name="Kim S.B."/>
            <person name="Son J.H."/>
            <person name="Kim J.S."/>
            <person name="An E.J."/>
            <person name="Kim M.K."/>
            <person name="Lee S.K."/>
            <person name="Han M.S."/>
            <person name="Cha S.J."/>
            <person name="Park M.S."/>
            <person name="Park M.A."/>
            <person name="Lee J.S."/>
            <person name="Kim Y.C."/>
            <person name="Choi D.L."/>
            <person name="Kim J.W."/>
            <person name="Park J.W."/>
        </authorList>
    </citation>
    <scope>NUCLEOTIDE SEQUENCE [LARGE SCALE GENOMIC DNA]</scope>
    <source>
        <strain evidence="1">RBIV-KOR-TY1</strain>
    </source>
</reference>
<evidence type="ECO:0000313" key="1">
    <source>
        <dbReference type="EMBL" id="AAT71851.1"/>
    </source>
</evidence>
<accession>Q5YF51</accession>
<organism evidence="1 2">
    <name type="scientific">Rock bream iridovirus</name>
    <dbReference type="NCBI Taxonomy" id="263891"/>
    <lineage>
        <taxon>Viruses</taxon>
        <taxon>Varidnaviria</taxon>
        <taxon>Bamfordvirae</taxon>
        <taxon>Nucleocytoviricota</taxon>
        <taxon>Megaviricetes</taxon>
        <taxon>Pimascovirales</taxon>
        <taxon>Pimascovirales incertae sedis</taxon>
        <taxon>Iridoviridae</taxon>
        <taxon>Alphairidovirinae</taxon>
        <taxon>Megalocytivirus</taxon>
        <taxon>Megalocytivirus pagrus1</taxon>
        <taxon>Infectious spleen and kidney necrosis virus</taxon>
    </lineage>
</organism>
<name>Q5YF51_ISKNV</name>
<proteinExistence type="predicted"/>
<dbReference type="Proteomes" id="UP000125745">
    <property type="component" value="Segment"/>
</dbReference>
<sequence length="91" mass="10911">MISRVPMTNMWAGILLRGMSPWTHAMMLSQQRLMTPHVYMGNMLQRTPPLTMYWRHQQRTPRASHCWTESIHSDPWWIASVSRQHWPPRSK</sequence>
<evidence type="ECO:0000313" key="2">
    <source>
        <dbReference type="Proteomes" id="UP000125745"/>
    </source>
</evidence>
<protein>
    <submittedName>
        <fullName evidence="1">ORF036R</fullName>
    </submittedName>
</protein>